<name>A0A1U7GYC8_9CYAN</name>
<accession>A0A1U7GYC8</accession>
<dbReference type="EMBL" id="MRCA01000007">
    <property type="protein sequence ID" value="OKH13368.1"/>
    <property type="molecule type" value="Genomic_DNA"/>
</dbReference>
<organism evidence="1 2">
    <name type="scientific">Fischerella major NIES-592</name>
    <dbReference type="NCBI Taxonomy" id="210994"/>
    <lineage>
        <taxon>Bacteria</taxon>
        <taxon>Bacillati</taxon>
        <taxon>Cyanobacteriota</taxon>
        <taxon>Cyanophyceae</taxon>
        <taxon>Nostocales</taxon>
        <taxon>Hapalosiphonaceae</taxon>
        <taxon>Fischerella</taxon>
    </lineage>
</organism>
<evidence type="ECO:0000313" key="2">
    <source>
        <dbReference type="Proteomes" id="UP000186391"/>
    </source>
</evidence>
<protein>
    <submittedName>
        <fullName evidence="1">Uncharacterized protein</fullName>
    </submittedName>
</protein>
<proteinExistence type="predicted"/>
<keyword evidence="2" id="KW-1185">Reference proteome</keyword>
<dbReference type="Proteomes" id="UP000186391">
    <property type="component" value="Unassembled WGS sequence"/>
</dbReference>
<evidence type="ECO:0000313" key="1">
    <source>
        <dbReference type="EMBL" id="OKH13368.1"/>
    </source>
</evidence>
<dbReference type="AlphaFoldDB" id="A0A1U7GYC8"/>
<comment type="caution">
    <text evidence="1">The sequence shown here is derived from an EMBL/GenBank/DDBJ whole genome shotgun (WGS) entry which is preliminary data.</text>
</comment>
<sequence length="87" mass="10225">MSLSCYKFLACSLVDLHDTQIVNTKVIQAFSSPQLRNCMTNHQGDRTKYEKFLKFAKIWMVSYSLNTDNQTVYECIMRIHTMQFCSQ</sequence>
<gene>
    <name evidence="1" type="ORF">NIES592_15000</name>
</gene>
<reference evidence="1 2" key="1">
    <citation type="submission" date="2016-11" db="EMBL/GenBank/DDBJ databases">
        <title>Draft Genome Sequences of Nine Cyanobacterial Strains from Diverse Habitats.</title>
        <authorList>
            <person name="Zhu T."/>
            <person name="Hou S."/>
            <person name="Lu X."/>
            <person name="Hess W.R."/>
        </authorList>
    </citation>
    <scope>NUCLEOTIDE SEQUENCE [LARGE SCALE GENOMIC DNA]</scope>
    <source>
        <strain evidence="1 2">NIES-592</strain>
    </source>
</reference>